<proteinExistence type="predicted"/>
<evidence type="ECO:0000313" key="3">
    <source>
        <dbReference type="EMBL" id="CAD7424297.1"/>
    </source>
</evidence>
<evidence type="ECO:0000256" key="1">
    <source>
        <dbReference type="SAM" id="MobiDB-lite"/>
    </source>
</evidence>
<protein>
    <submittedName>
        <fullName evidence="3">Uncharacterized protein</fullName>
    </submittedName>
</protein>
<feature type="region of interest" description="Disordered" evidence="1">
    <location>
        <begin position="132"/>
        <end position="173"/>
    </location>
</feature>
<evidence type="ECO:0000256" key="2">
    <source>
        <dbReference type="SAM" id="Phobius"/>
    </source>
</evidence>
<dbReference type="EMBL" id="OB792774">
    <property type="protein sequence ID" value="CAD7424297.1"/>
    <property type="molecule type" value="Genomic_DNA"/>
</dbReference>
<accession>A0A7R9DYV2</accession>
<reference evidence="3" key="1">
    <citation type="submission" date="2020-11" db="EMBL/GenBank/DDBJ databases">
        <authorList>
            <person name="Tran Van P."/>
        </authorList>
    </citation>
    <scope>NUCLEOTIDE SEQUENCE</scope>
</reference>
<keyword evidence="2" id="KW-0472">Membrane</keyword>
<sequence length="173" mass="19367">MSFGEVHLLGAGARLLNGNLAEYDGHQVQVQITPADAPCDVMEENEETLFDSLMREVGMNGFFQKRFNVLFNLVLVVFATMSNLNLVFAMAVPGHWCYVPGRELTNYTQSQWKQLTLPRTSEIETGTSEIETGTSEIETGTSEIETRTSEIETGTGSRPRTTITRFTKRRPLL</sequence>
<feature type="compositionally biased region" description="Low complexity" evidence="1">
    <location>
        <begin position="132"/>
        <end position="143"/>
    </location>
</feature>
<gene>
    <name evidence="3" type="ORF">TMSB3V08_LOCUS1254</name>
</gene>
<keyword evidence="2" id="KW-0812">Transmembrane</keyword>
<name>A0A7R9DYV2_9NEOP</name>
<keyword evidence="2" id="KW-1133">Transmembrane helix</keyword>
<feature type="transmembrane region" description="Helical" evidence="2">
    <location>
        <begin position="69"/>
        <end position="92"/>
    </location>
</feature>
<organism evidence="3">
    <name type="scientific">Timema monikensis</name>
    <dbReference type="NCBI Taxonomy" id="170555"/>
    <lineage>
        <taxon>Eukaryota</taxon>
        <taxon>Metazoa</taxon>
        <taxon>Ecdysozoa</taxon>
        <taxon>Arthropoda</taxon>
        <taxon>Hexapoda</taxon>
        <taxon>Insecta</taxon>
        <taxon>Pterygota</taxon>
        <taxon>Neoptera</taxon>
        <taxon>Polyneoptera</taxon>
        <taxon>Phasmatodea</taxon>
        <taxon>Timematodea</taxon>
        <taxon>Timematoidea</taxon>
        <taxon>Timematidae</taxon>
        <taxon>Timema</taxon>
    </lineage>
</organism>
<dbReference type="AlphaFoldDB" id="A0A7R9DYV2"/>